<dbReference type="EMBL" id="JBEDUW010000184">
    <property type="protein sequence ID" value="KAK9904584.1"/>
    <property type="molecule type" value="Genomic_DNA"/>
</dbReference>
<sequence>MATCNSPIDHQISNPFQFTCKSPSTHHGFTAHHSSRRCKSRPLPRNSSPCSIFNHHRTKSVPFTQASIPVHPHNLTITFSISAVKTTLTTTSIQARATSLLTASLPPSHLRQLNNIQRTRAAQPPRRLLSEHRALALSRPSPLKSPTAAPFAA</sequence>
<gene>
    <name evidence="2" type="ORF">M0R45_000549</name>
</gene>
<protein>
    <submittedName>
        <fullName evidence="2">Uncharacterized protein</fullName>
    </submittedName>
</protein>
<dbReference type="AlphaFoldDB" id="A0AAW1VPL7"/>
<proteinExistence type="predicted"/>
<feature type="region of interest" description="Disordered" evidence="1">
    <location>
        <begin position="134"/>
        <end position="153"/>
    </location>
</feature>
<reference evidence="2 3" key="1">
    <citation type="journal article" date="2023" name="G3 (Bethesda)">
        <title>A chromosome-length genome assembly and annotation of blackberry (Rubus argutus, cv. 'Hillquist').</title>
        <authorList>
            <person name="Bruna T."/>
            <person name="Aryal R."/>
            <person name="Dudchenko O."/>
            <person name="Sargent D.J."/>
            <person name="Mead D."/>
            <person name="Buti M."/>
            <person name="Cavallini A."/>
            <person name="Hytonen T."/>
            <person name="Andres J."/>
            <person name="Pham M."/>
            <person name="Weisz D."/>
            <person name="Mascagni F."/>
            <person name="Usai G."/>
            <person name="Natali L."/>
            <person name="Bassil N."/>
            <person name="Fernandez G.E."/>
            <person name="Lomsadze A."/>
            <person name="Armour M."/>
            <person name="Olukolu B."/>
            <person name="Poorten T."/>
            <person name="Britton C."/>
            <person name="Davik J."/>
            <person name="Ashrafi H."/>
            <person name="Aiden E.L."/>
            <person name="Borodovsky M."/>
            <person name="Worthington M."/>
        </authorList>
    </citation>
    <scope>NUCLEOTIDE SEQUENCE [LARGE SCALE GENOMIC DNA]</scope>
    <source>
        <strain evidence="2">PI 553951</strain>
    </source>
</reference>
<accession>A0AAW1VPL7</accession>
<comment type="caution">
    <text evidence="2">The sequence shown here is derived from an EMBL/GenBank/DDBJ whole genome shotgun (WGS) entry which is preliminary data.</text>
</comment>
<evidence type="ECO:0000313" key="3">
    <source>
        <dbReference type="Proteomes" id="UP001457282"/>
    </source>
</evidence>
<organism evidence="2 3">
    <name type="scientific">Rubus argutus</name>
    <name type="common">Southern blackberry</name>
    <dbReference type="NCBI Taxonomy" id="59490"/>
    <lineage>
        <taxon>Eukaryota</taxon>
        <taxon>Viridiplantae</taxon>
        <taxon>Streptophyta</taxon>
        <taxon>Embryophyta</taxon>
        <taxon>Tracheophyta</taxon>
        <taxon>Spermatophyta</taxon>
        <taxon>Magnoliopsida</taxon>
        <taxon>eudicotyledons</taxon>
        <taxon>Gunneridae</taxon>
        <taxon>Pentapetalae</taxon>
        <taxon>rosids</taxon>
        <taxon>fabids</taxon>
        <taxon>Rosales</taxon>
        <taxon>Rosaceae</taxon>
        <taxon>Rosoideae</taxon>
        <taxon>Rosoideae incertae sedis</taxon>
        <taxon>Rubus</taxon>
    </lineage>
</organism>
<keyword evidence="3" id="KW-1185">Reference proteome</keyword>
<evidence type="ECO:0000313" key="2">
    <source>
        <dbReference type="EMBL" id="KAK9904584.1"/>
    </source>
</evidence>
<name>A0AAW1VPL7_RUBAR</name>
<dbReference type="Proteomes" id="UP001457282">
    <property type="component" value="Unassembled WGS sequence"/>
</dbReference>
<evidence type="ECO:0000256" key="1">
    <source>
        <dbReference type="SAM" id="MobiDB-lite"/>
    </source>
</evidence>